<dbReference type="SUPFAM" id="SSF48371">
    <property type="entry name" value="ARM repeat"/>
    <property type="match status" value="2"/>
</dbReference>
<keyword evidence="5" id="KW-1185">Reference proteome</keyword>
<dbReference type="InterPro" id="IPR016024">
    <property type="entry name" value="ARM-type_fold"/>
</dbReference>
<evidence type="ECO:0000256" key="1">
    <source>
        <dbReference type="ARBA" id="ARBA00004496"/>
    </source>
</evidence>
<name>A0A6G1I0A7_9PEZI</name>
<protein>
    <submittedName>
        <fullName evidence="4">ARM repeat-containing protein</fullName>
    </submittedName>
</protein>
<dbReference type="Pfam" id="PF11701">
    <property type="entry name" value="UNC45-central"/>
    <property type="match status" value="1"/>
</dbReference>
<dbReference type="GO" id="GO:0005737">
    <property type="term" value="C:cytoplasm"/>
    <property type="evidence" value="ECO:0007669"/>
    <property type="project" value="UniProtKB-SubCell"/>
</dbReference>
<keyword evidence="2" id="KW-0963">Cytoplasm</keyword>
<dbReference type="PANTHER" id="PTHR45994:SF1">
    <property type="entry name" value="FI21225P1"/>
    <property type="match status" value="1"/>
</dbReference>
<dbReference type="InterPro" id="IPR011989">
    <property type="entry name" value="ARM-like"/>
</dbReference>
<sequence>MSANIVERVNDLTRLANEHIEKGELSRALSILTQAASIDSHNESIKKVFDTLVKQEGGAALIHLCRQWILTLKDDHGEEALDFMHRHNVSFDVANAAMETMLDYSGELDMADQITGELLKYPGARKAIVDGLLEAPTSLFRKLYDRGDDTSDRVTDLVLNRSAWPSEEKRIATERDVFQLALAHLLGAGEDYPQRAMKIIARLLSVEETNLHGLIDADCFEAILTALDFRKPVSLRTQATIATAMLLQHSPEEAQVLISQFVVRRVTKPTAEGLILSFSAAATVFPMSPSAASTLFLQEGFLPSLVRLVSKWKSQRLENAALELLNAACIDKICREGIRKHCYEWLKDVAETGSDSKRSSQAALVILKVKDAVGEGEAPKALPLDERTQDELVSRFKRIIIDESGEKQDSVEGLAYASINPKVKEELASDSKLLKKLTTILKNPKIGGAALFGGLSIFSNLTTYLPVLTEEQKKLSELKAYANTAKPAPPDPLDDHEHVSARCKKVLNAGVIPVFATLAKQPLSPLNQTLILQTLNSLSKDKFNRGTMAQQGAVKLLITLFDTLSKPLPNTTPNPQAQTIPRTAAHALARILISLNPKHVFSSTLPLPSAIPPLLSLLTDDPDSTAPTRNLLPTFEGLLALTNLASANNAARTAIIRAAWPSIEDLLLADNVMVRRAATELTCNICAGPAGIALFADGSAQAKRRVHILLALADGEDLATRRAAGGALAMVLEFKGAVQGVLEQERGTGILVAMCADENEEVVWRGLVCLGGLVEVGGKKAKEALKREDAEGVVGNLIERRGLRSEVKSLAVQLWKEKL</sequence>
<dbReference type="EMBL" id="ML996693">
    <property type="protein sequence ID" value="KAF2401415.1"/>
    <property type="molecule type" value="Genomic_DNA"/>
</dbReference>
<reference evidence="4" key="1">
    <citation type="journal article" date="2020" name="Stud. Mycol.">
        <title>101 Dothideomycetes genomes: a test case for predicting lifestyles and emergence of pathogens.</title>
        <authorList>
            <person name="Haridas S."/>
            <person name="Albert R."/>
            <person name="Binder M."/>
            <person name="Bloem J."/>
            <person name="Labutti K."/>
            <person name="Salamov A."/>
            <person name="Andreopoulos B."/>
            <person name="Baker S."/>
            <person name="Barry K."/>
            <person name="Bills G."/>
            <person name="Bluhm B."/>
            <person name="Cannon C."/>
            <person name="Castanera R."/>
            <person name="Culley D."/>
            <person name="Daum C."/>
            <person name="Ezra D."/>
            <person name="Gonzalez J."/>
            <person name="Henrissat B."/>
            <person name="Kuo A."/>
            <person name="Liang C."/>
            <person name="Lipzen A."/>
            <person name="Lutzoni F."/>
            <person name="Magnuson J."/>
            <person name="Mondo S."/>
            <person name="Nolan M."/>
            <person name="Ohm R."/>
            <person name="Pangilinan J."/>
            <person name="Park H.-J."/>
            <person name="Ramirez L."/>
            <person name="Alfaro M."/>
            <person name="Sun H."/>
            <person name="Tritt A."/>
            <person name="Yoshinaga Y."/>
            <person name="Zwiers L.-H."/>
            <person name="Turgeon B."/>
            <person name="Goodwin S."/>
            <person name="Spatafora J."/>
            <person name="Crous P."/>
            <person name="Grigoriev I."/>
        </authorList>
    </citation>
    <scope>NUCLEOTIDE SEQUENCE</scope>
    <source>
        <strain evidence="4">CBS 262.69</strain>
    </source>
</reference>
<evidence type="ECO:0000313" key="5">
    <source>
        <dbReference type="Proteomes" id="UP000799640"/>
    </source>
</evidence>
<feature type="domain" description="UNC-45/Cro1/She4 central" evidence="3">
    <location>
        <begin position="218"/>
        <end position="368"/>
    </location>
</feature>
<proteinExistence type="predicted"/>
<dbReference type="Proteomes" id="UP000799640">
    <property type="component" value="Unassembled WGS sequence"/>
</dbReference>
<feature type="non-terminal residue" evidence="4">
    <location>
        <position position="1"/>
    </location>
</feature>
<evidence type="ECO:0000259" key="3">
    <source>
        <dbReference type="Pfam" id="PF11701"/>
    </source>
</evidence>
<dbReference type="Gene3D" id="1.25.10.10">
    <property type="entry name" value="Leucine-rich Repeat Variant"/>
    <property type="match status" value="1"/>
</dbReference>
<accession>A0A6G1I0A7</accession>
<gene>
    <name evidence="4" type="ORF">EJ06DRAFT_529545</name>
</gene>
<dbReference type="InterPro" id="IPR024660">
    <property type="entry name" value="UCS_central_dom"/>
</dbReference>
<organism evidence="4 5">
    <name type="scientific">Trichodelitschia bisporula</name>
    <dbReference type="NCBI Taxonomy" id="703511"/>
    <lineage>
        <taxon>Eukaryota</taxon>
        <taxon>Fungi</taxon>
        <taxon>Dikarya</taxon>
        <taxon>Ascomycota</taxon>
        <taxon>Pezizomycotina</taxon>
        <taxon>Dothideomycetes</taxon>
        <taxon>Dothideomycetes incertae sedis</taxon>
        <taxon>Phaeotrichales</taxon>
        <taxon>Phaeotrichaceae</taxon>
        <taxon>Trichodelitschia</taxon>
    </lineage>
</organism>
<dbReference type="OrthoDB" id="199930at2759"/>
<dbReference type="AlphaFoldDB" id="A0A6G1I0A7"/>
<dbReference type="PANTHER" id="PTHR45994">
    <property type="entry name" value="FI21225P1"/>
    <property type="match status" value="1"/>
</dbReference>
<evidence type="ECO:0000313" key="4">
    <source>
        <dbReference type="EMBL" id="KAF2401415.1"/>
    </source>
</evidence>
<dbReference type="GO" id="GO:0051879">
    <property type="term" value="F:Hsp90 protein binding"/>
    <property type="evidence" value="ECO:0007669"/>
    <property type="project" value="TreeGrafter"/>
</dbReference>
<comment type="subcellular location">
    <subcellularLocation>
        <location evidence="1">Cytoplasm</location>
    </subcellularLocation>
</comment>
<evidence type="ECO:0000256" key="2">
    <source>
        <dbReference type="ARBA" id="ARBA00022490"/>
    </source>
</evidence>